<name>A0A225E046_9BACT</name>
<reference evidence="8" key="1">
    <citation type="submission" date="2017-06" db="EMBL/GenBank/DDBJ databases">
        <title>Genome analysis of Fimbriiglobus ruber SP5, the first member of the order Planctomycetales with confirmed chitinolytic capability.</title>
        <authorList>
            <person name="Ravin N.V."/>
            <person name="Rakitin A.L."/>
            <person name="Ivanova A.A."/>
            <person name="Beletsky A.V."/>
            <person name="Kulichevskaya I.S."/>
            <person name="Mardanov A.V."/>
            <person name="Dedysh S.N."/>
        </authorList>
    </citation>
    <scope>NUCLEOTIDE SEQUENCE [LARGE SCALE GENOMIC DNA]</scope>
    <source>
        <strain evidence="8">SP5</strain>
    </source>
</reference>
<dbReference type="Gene3D" id="3.40.190.10">
    <property type="entry name" value="Periplasmic binding protein-like II"/>
    <property type="match status" value="1"/>
</dbReference>
<comment type="caution">
    <text evidence="7">The sequence shown here is derived from an EMBL/GenBank/DDBJ whole genome shotgun (WGS) entry which is preliminary data.</text>
</comment>
<evidence type="ECO:0000256" key="4">
    <source>
        <dbReference type="SAM" id="MobiDB-lite"/>
    </source>
</evidence>
<gene>
    <name evidence="7" type="ORF">FRUB_03805</name>
</gene>
<dbReference type="Proteomes" id="UP000214646">
    <property type="component" value="Unassembled WGS sequence"/>
</dbReference>
<sequence>MIPFFSGRFRRAWFPATVFAALVCGLLCATVPVGAQEEEEEKRPPGTVKKVPVPGEEEEPKKPLKKVPVDDDPVPPPKNPGSPPTDPGPTPNPASPNPTPGGEEPADAPKTNVFVARLDDVIRAAGAAANPAVKEFLAAHAVAFDRLRRTTGKVMRVTPLPFLWGKDKFPADFGVAPLTDDGAAGEVTSMARKQVRDVEPFERLAIDATTTFLKPETDAAKVDTAPKPAVKLAAAERLLTAVMFFHESAREQNRRRGKSWDAVKAEVYDQLTAVRVARATQFGRDKDWAKLKETSARLIELYKNNPKVLERVYAARLLEAVALVAPENDKVTDLERGRELLHDYESRFPGTGNETVKQVHAALAARSARFLERAKQIFGQNPAEARNLLKAVEAINPDDPALRGMQQELKAGYSVLVVASRRSPEFMSPSRARYESEQWAANLMFEGLLEAVPEALPDHQVGVRFVPALAASRPPVGPGIRDVALVRSAEWGGPDRGLFDSADVAGTLRLMRQQPASWAAELAAWYDDPGFDPSDPGRVRIRFRAGYPDPRGLLTLKMHPAKWLLEKNKALDDEAFARKPFGTGPFRLAPDYVPPKPGEPGHDVVFLSNPSYARRPNRSSPPSIKEIRLVDATQLPDLVTEFRAERLHILTDVPTADLPKYAASGGLDGRVRVVTPAVDRRLHILAINHRRPELQSPDIRRALLHAIDRERVLNEVFRAGRPEFHKALTGPFPAASWATPRSQVGPTALYNRDLAQAKYARFLAGPQQISELELLVSADDPRARAACKMIADMVESATATEDRKLKIRVEPVAPRELLKRVENTSQFHLAYLPFDYRDDWYPIGLGSFLDPSAAVIDGRNYLGYLAKDASPTPDDDLLGRLLTEARLHRDPTRLDQLAHEIHRRFNDVAPFIPLWQVDRHMVISTAVKLSPTGPTDDETFRLLDPATLFNDVGRWRVD</sequence>
<evidence type="ECO:0000259" key="6">
    <source>
        <dbReference type="Pfam" id="PF00496"/>
    </source>
</evidence>
<dbReference type="GO" id="GO:0015833">
    <property type="term" value="P:peptide transport"/>
    <property type="evidence" value="ECO:0007669"/>
    <property type="project" value="TreeGrafter"/>
</dbReference>
<dbReference type="Gene3D" id="3.10.105.10">
    <property type="entry name" value="Dipeptide-binding Protein, Domain 3"/>
    <property type="match status" value="1"/>
</dbReference>
<feature type="region of interest" description="Disordered" evidence="4">
    <location>
        <begin position="35"/>
        <end position="108"/>
    </location>
</feature>
<evidence type="ECO:0000256" key="1">
    <source>
        <dbReference type="ARBA" id="ARBA00005695"/>
    </source>
</evidence>
<dbReference type="GO" id="GO:1904680">
    <property type="term" value="F:peptide transmembrane transporter activity"/>
    <property type="evidence" value="ECO:0007669"/>
    <property type="project" value="TreeGrafter"/>
</dbReference>
<evidence type="ECO:0000313" key="8">
    <source>
        <dbReference type="Proteomes" id="UP000214646"/>
    </source>
</evidence>
<dbReference type="SUPFAM" id="SSF53850">
    <property type="entry name" value="Periplasmic binding protein-like II"/>
    <property type="match status" value="1"/>
</dbReference>
<dbReference type="PANTHER" id="PTHR30290">
    <property type="entry name" value="PERIPLASMIC BINDING COMPONENT OF ABC TRANSPORTER"/>
    <property type="match status" value="1"/>
</dbReference>
<feature type="chain" id="PRO_5012894996" description="Solute-binding protein family 5 domain-containing protein" evidence="5">
    <location>
        <begin position="36"/>
        <end position="958"/>
    </location>
</feature>
<dbReference type="InterPro" id="IPR000914">
    <property type="entry name" value="SBP_5_dom"/>
</dbReference>
<dbReference type="InterPro" id="IPR039424">
    <property type="entry name" value="SBP_5"/>
</dbReference>
<protein>
    <recommendedName>
        <fullName evidence="6">Solute-binding protein family 5 domain-containing protein</fullName>
    </recommendedName>
</protein>
<evidence type="ECO:0000256" key="5">
    <source>
        <dbReference type="SAM" id="SignalP"/>
    </source>
</evidence>
<dbReference type="Pfam" id="PF00496">
    <property type="entry name" value="SBP_bac_5"/>
    <property type="match status" value="1"/>
</dbReference>
<feature type="compositionally biased region" description="Pro residues" evidence="4">
    <location>
        <begin position="74"/>
        <end position="99"/>
    </location>
</feature>
<proteinExistence type="inferred from homology"/>
<evidence type="ECO:0000313" key="7">
    <source>
        <dbReference type="EMBL" id="OWK41727.1"/>
    </source>
</evidence>
<dbReference type="OrthoDB" id="239741at2"/>
<organism evidence="7 8">
    <name type="scientific">Fimbriiglobus ruber</name>
    <dbReference type="NCBI Taxonomy" id="1908690"/>
    <lineage>
        <taxon>Bacteria</taxon>
        <taxon>Pseudomonadati</taxon>
        <taxon>Planctomycetota</taxon>
        <taxon>Planctomycetia</taxon>
        <taxon>Gemmatales</taxon>
        <taxon>Gemmataceae</taxon>
        <taxon>Fimbriiglobus</taxon>
    </lineage>
</organism>
<keyword evidence="8" id="KW-1185">Reference proteome</keyword>
<dbReference type="RefSeq" id="WP_088254985.1">
    <property type="nucleotide sequence ID" value="NZ_NIDE01000005.1"/>
</dbReference>
<evidence type="ECO:0000256" key="3">
    <source>
        <dbReference type="ARBA" id="ARBA00022729"/>
    </source>
</evidence>
<feature type="signal peptide" evidence="5">
    <location>
        <begin position="1"/>
        <end position="35"/>
    </location>
</feature>
<keyword evidence="3 5" id="KW-0732">Signal</keyword>
<comment type="similarity">
    <text evidence="1">Belongs to the bacterial solute-binding protein 5 family.</text>
</comment>
<dbReference type="EMBL" id="NIDE01000005">
    <property type="protein sequence ID" value="OWK41727.1"/>
    <property type="molecule type" value="Genomic_DNA"/>
</dbReference>
<dbReference type="AlphaFoldDB" id="A0A225E046"/>
<accession>A0A225E046</accession>
<feature type="compositionally biased region" description="Low complexity" evidence="4">
    <location>
        <begin position="45"/>
        <end position="54"/>
    </location>
</feature>
<evidence type="ECO:0000256" key="2">
    <source>
        <dbReference type="ARBA" id="ARBA00022448"/>
    </source>
</evidence>
<keyword evidence="2" id="KW-0813">Transport</keyword>
<dbReference type="PANTHER" id="PTHR30290:SF9">
    <property type="entry name" value="OLIGOPEPTIDE-BINDING PROTEIN APPA"/>
    <property type="match status" value="1"/>
</dbReference>
<feature type="domain" description="Solute-binding protein family 5" evidence="6">
    <location>
        <begin position="500"/>
        <end position="797"/>
    </location>
</feature>